<evidence type="ECO:0000313" key="2">
    <source>
        <dbReference type="Proteomes" id="UP000710849"/>
    </source>
</evidence>
<name>A0A9P5LSJ8_9HELO</name>
<evidence type="ECO:0000313" key="1">
    <source>
        <dbReference type="EMBL" id="KAF7919681.1"/>
    </source>
</evidence>
<comment type="caution">
    <text evidence="1">The sequence shown here is derived from an EMBL/GenBank/DDBJ whole genome shotgun (WGS) entry which is preliminary data.</text>
</comment>
<evidence type="ECO:0008006" key="3">
    <source>
        <dbReference type="Google" id="ProtNLM"/>
    </source>
</evidence>
<gene>
    <name evidence="1" type="ORF">EAE97_011599</name>
</gene>
<keyword evidence="2" id="KW-1185">Reference proteome</keyword>
<sequence>MDRFKTTSSIRQLLRIHFPHKRNALTNSAFENFSSELIQQVADNLDVASAALFSISCKTIYVIIGSQYISNLTRHENLLFRRILAYDIKNMTLNGCCNIYCSLQCSSPAKGVGRVLQKLSKCSVNHRKRLSRSYHMNEMAAAYLARDLHYHICFFAPYNRVGFPWTVEREVFWNIIREDSESCGFQKDRVTFVNQRGSTLVRQHRAFQGKCGEVIRLRVDICAHLQCYSNSMHIRPRICPTRRDLVIDISDNIPKSSWGLYWKKVEEETSEIEHCVECRTEFSIRFAHVRDCIPNLHCRMELTITTWKELGRKLDDKIWREHFPEPQKGVPIPVPRVQSPRKRIADAFTPLAVLNLLPFV</sequence>
<dbReference type="EMBL" id="RCSW01000039">
    <property type="protein sequence ID" value="KAF7919681.1"/>
    <property type="molecule type" value="Genomic_DNA"/>
</dbReference>
<dbReference type="RefSeq" id="XP_038727012.1">
    <property type="nucleotide sequence ID" value="XM_038882114.1"/>
</dbReference>
<reference evidence="1 2" key="1">
    <citation type="journal article" date="2020" name="Genome Biol. Evol.">
        <title>Comparative genomics of Sclerotiniaceae.</title>
        <authorList>
            <person name="Valero Jimenez C.A."/>
            <person name="Steentjes M."/>
            <person name="Scholten O.E."/>
            <person name="Van Kan J.A.L."/>
        </authorList>
    </citation>
    <scope>NUCLEOTIDE SEQUENCE [LARGE SCALE GENOMIC DNA]</scope>
    <source>
        <strain evidence="1 2">MUCL 94</strain>
    </source>
</reference>
<dbReference type="GeneID" id="62155187"/>
<proteinExistence type="predicted"/>
<protein>
    <recommendedName>
        <fullName evidence="3">F-box domain-containing protein</fullName>
    </recommendedName>
</protein>
<accession>A0A9P5LSJ8</accession>
<dbReference type="AlphaFoldDB" id="A0A9P5LSJ8"/>
<organism evidence="1 2">
    <name type="scientific">Botrytis byssoidea</name>
    <dbReference type="NCBI Taxonomy" id="139641"/>
    <lineage>
        <taxon>Eukaryota</taxon>
        <taxon>Fungi</taxon>
        <taxon>Dikarya</taxon>
        <taxon>Ascomycota</taxon>
        <taxon>Pezizomycotina</taxon>
        <taxon>Leotiomycetes</taxon>
        <taxon>Helotiales</taxon>
        <taxon>Sclerotiniaceae</taxon>
        <taxon>Botrytis</taxon>
    </lineage>
</organism>
<dbReference type="Proteomes" id="UP000710849">
    <property type="component" value="Unassembled WGS sequence"/>
</dbReference>